<dbReference type="EC" id="2.4.1.-" evidence="7"/>
<dbReference type="PROSITE" id="PS00375">
    <property type="entry name" value="UDPGT"/>
    <property type="match status" value="1"/>
</dbReference>
<evidence type="ECO:0000256" key="1">
    <source>
        <dbReference type="ARBA" id="ARBA00009995"/>
    </source>
</evidence>
<dbReference type="OrthoDB" id="5835829at2759"/>
<dbReference type="EMBL" id="NMUH01009463">
    <property type="protein sequence ID" value="MQM20077.1"/>
    <property type="molecule type" value="Genomic_DNA"/>
</dbReference>
<proteinExistence type="inferred from homology"/>
<dbReference type="Proteomes" id="UP000652761">
    <property type="component" value="Unassembled WGS sequence"/>
</dbReference>
<keyword evidence="4 6" id="KW-0808">Transferase</keyword>
<evidence type="ECO:0000256" key="2">
    <source>
        <dbReference type="ARBA" id="ARBA00022575"/>
    </source>
</evidence>
<dbReference type="Gene3D" id="3.40.50.2000">
    <property type="entry name" value="Glycogen Phosphorylase B"/>
    <property type="match status" value="2"/>
</dbReference>
<comment type="similarity">
    <text evidence="1 6">Belongs to the UDP-glycosyltransferase family.</text>
</comment>
<dbReference type="FunFam" id="3.40.50.2000:FF:000057">
    <property type="entry name" value="Glycosyltransferase"/>
    <property type="match status" value="1"/>
</dbReference>
<dbReference type="Pfam" id="PF00201">
    <property type="entry name" value="UDPGT"/>
    <property type="match status" value="1"/>
</dbReference>
<dbReference type="PANTHER" id="PTHR11926">
    <property type="entry name" value="GLUCOSYL/GLUCURONOSYL TRANSFERASES"/>
    <property type="match status" value="1"/>
</dbReference>
<evidence type="ECO:0000256" key="5">
    <source>
        <dbReference type="ARBA" id="ARBA00058521"/>
    </source>
</evidence>
<evidence type="ECO:0000256" key="4">
    <source>
        <dbReference type="ARBA" id="ARBA00022679"/>
    </source>
</evidence>
<protein>
    <recommendedName>
        <fullName evidence="7">Glycosyltransferase</fullName>
        <ecNumber evidence="7">2.4.1.-</ecNumber>
    </recommendedName>
</protein>
<name>A0A843XM46_COLES</name>
<dbReference type="CDD" id="cd03784">
    <property type="entry name" value="GT1_Gtf-like"/>
    <property type="match status" value="1"/>
</dbReference>
<keyword evidence="3 6" id="KW-0328">Glycosyltransferase</keyword>
<dbReference type="InterPro" id="IPR035595">
    <property type="entry name" value="UDP_glycos_trans_CS"/>
</dbReference>
<keyword evidence="9" id="KW-1185">Reference proteome</keyword>
<reference evidence="8" key="1">
    <citation type="submission" date="2017-07" db="EMBL/GenBank/DDBJ databases">
        <title>Taro Niue Genome Assembly and Annotation.</title>
        <authorList>
            <person name="Atibalentja N."/>
            <person name="Keating K."/>
            <person name="Fields C.J."/>
        </authorList>
    </citation>
    <scope>NUCLEOTIDE SEQUENCE</scope>
    <source>
        <strain evidence="8">Niue_2</strain>
        <tissue evidence="8">Leaf</tissue>
    </source>
</reference>
<keyword evidence="2" id="KW-0216">Detoxification</keyword>
<evidence type="ECO:0000313" key="9">
    <source>
        <dbReference type="Proteomes" id="UP000652761"/>
    </source>
</evidence>
<dbReference type="FunFam" id="3.40.50.2000:FF:000019">
    <property type="entry name" value="Glycosyltransferase"/>
    <property type="match status" value="1"/>
</dbReference>
<dbReference type="GO" id="GO:0080044">
    <property type="term" value="F:quercetin 7-O-glucosyltransferase activity"/>
    <property type="evidence" value="ECO:0007669"/>
    <property type="project" value="TreeGrafter"/>
</dbReference>
<dbReference type="GO" id="GO:0080043">
    <property type="term" value="F:quercetin 3-O-glucosyltransferase activity"/>
    <property type="evidence" value="ECO:0007669"/>
    <property type="project" value="TreeGrafter"/>
</dbReference>
<gene>
    <name evidence="8" type="ORF">Taro_053091</name>
</gene>
<sequence length="464" mass="51049">MEKEREENAGRVQVVLLTYPTQGHINPMLEFGKRLAARGLPATVAITRFVARSMPQPEKTAGVVRVVGNISDGHDEGGIAVAESVQSYLEGFKAAGSRTLAELIREEDARGRPVRGVVYDAFLPWALDVAKGMGLLAAAFFTQSCAVNAIYHHAYHGRLPVPAPGQTMSIEGLPALSLEEMPSFISRPGQYPEVLDLVLNQYLNLEKADAVFVNTFYHLEPQEANWMASILSTKTIGPTIPTMYLGSRMEEENKHYGFDIYTTPQRETCGNWLDAQEEPASVVYVSFGSMADLSAEQVEELAWGLTATGKRFLWVVRASEEGKLPEGFVAEVAGKGLVVRWCAQLEVLAHPAVGCFVTHSGWNSTLEALSLGVPMVAVPQWTDQPTNAKYVEEVWGTGVRARVDGKGVVRRDELRSRIREVMEGKKAEEIRQNAQKWRKLAAEAVGDGGSSDRNMWEFVRTVIG</sequence>
<dbReference type="GO" id="GO:0009636">
    <property type="term" value="P:response to toxic substance"/>
    <property type="evidence" value="ECO:0007669"/>
    <property type="project" value="UniProtKB-KW"/>
</dbReference>
<dbReference type="AlphaFoldDB" id="A0A843XM46"/>
<accession>A0A843XM46</accession>
<dbReference type="InterPro" id="IPR002213">
    <property type="entry name" value="UDP_glucos_trans"/>
</dbReference>
<comment type="caution">
    <text evidence="8">The sequence shown here is derived from an EMBL/GenBank/DDBJ whole genome shotgun (WGS) entry which is preliminary data.</text>
</comment>
<evidence type="ECO:0000256" key="6">
    <source>
        <dbReference type="RuleBase" id="RU003718"/>
    </source>
</evidence>
<evidence type="ECO:0000313" key="8">
    <source>
        <dbReference type="EMBL" id="MQM20077.1"/>
    </source>
</evidence>
<evidence type="ECO:0000256" key="7">
    <source>
        <dbReference type="RuleBase" id="RU362057"/>
    </source>
</evidence>
<comment type="function">
    <text evidence="5">Involved in the detoxification of the Fusarium mycotoxin deoxynivalenol by the transfer of glucose from UDP-D-glucose to the hydroxyl group at C-3, forming deoxynivalenol-3-O-beta-D-glucoside.</text>
</comment>
<evidence type="ECO:0000256" key="3">
    <source>
        <dbReference type="ARBA" id="ARBA00022676"/>
    </source>
</evidence>
<dbReference type="PANTHER" id="PTHR11926:SF1553">
    <property type="entry name" value="GLYCOSYLTRANSFERASE"/>
    <property type="match status" value="1"/>
</dbReference>
<dbReference type="SUPFAM" id="SSF53756">
    <property type="entry name" value="UDP-Glycosyltransferase/glycogen phosphorylase"/>
    <property type="match status" value="1"/>
</dbReference>
<organism evidence="8 9">
    <name type="scientific">Colocasia esculenta</name>
    <name type="common">Wild taro</name>
    <name type="synonym">Arum esculentum</name>
    <dbReference type="NCBI Taxonomy" id="4460"/>
    <lineage>
        <taxon>Eukaryota</taxon>
        <taxon>Viridiplantae</taxon>
        <taxon>Streptophyta</taxon>
        <taxon>Embryophyta</taxon>
        <taxon>Tracheophyta</taxon>
        <taxon>Spermatophyta</taxon>
        <taxon>Magnoliopsida</taxon>
        <taxon>Liliopsida</taxon>
        <taxon>Araceae</taxon>
        <taxon>Aroideae</taxon>
        <taxon>Colocasieae</taxon>
        <taxon>Colocasia</taxon>
    </lineage>
</organism>